<name>A0A9J6GFJ3_HAELO</name>
<comment type="caution">
    <text evidence="2">The sequence shown here is derived from an EMBL/GenBank/DDBJ whole genome shotgun (WGS) entry which is preliminary data.</text>
</comment>
<dbReference type="AlphaFoldDB" id="A0A9J6GFJ3"/>
<dbReference type="Proteomes" id="UP000821853">
    <property type="component" value="Chromosome 4"/>
</dbReference>
<evidence type="ECO:0000313" key="3">
    <source>
        <dbReference type="Proteomes" id="UP000821853"/>
    </source>
</evidence>
<dbReference type="EMBL" id="JABSTR010000006">
    <property type="protein sequence ID" value="KAH9374181.1"/>
    <property type="molecule type" value="Genomic_DNA"/>
</dbReference>
<protein>
    <submittedName>
        <fullName evidence="2">Uncharacterized protein</fullName>
    </submittedName>
</protein>
<accession>A0A9J6GFJ3</accession>
<keyword evidence="3" id="KW-1185">Reference proteome</keyword>
<feature type="compositionally biased region" description="Basic and acidic residues" evidence="1">
    <location>
        <begin position="117"/>
        <end position="129"/>
    </location>
</feature>
<feature type="region of interest" description="Disordered" evidence="1">
    <location>
        <begin position="35"/>
        <end position="145"/>
    </location>
</feature>
<reference evidence="2 3" key="1">
    <citation type="journal article" date="2020" name="Cell">
        <title>Large-Scale Comparative Analyses of Tick Genomes Elucidate Their Genetic Diversity and Vector Capacities.</title>
        <authorList>
            <consortium name="Tick Genome and Microbiome Consortium (TIGMIC)"/>
            <person name="Jia N."/>
            <person name="Wang J."/>
            <person name="Shi W."/>
            <person name="Du L."/>
            <person name="Sun Y."/>
            <person name="Zhan W."/>
            <person name="Jiang J.F."/>
            <person name="Wang Q."/>
            <person name="Zhang B."/>
            <person name="Ji P."/>
            <person name="Bell-Sakyi L."/>
            <person name="Cui X.M."/>
            <person name="Yuan T.T."/>
            <person name="Jiang B.G."/>
            <person name="Yang W.F."/>
            <person name="Lam T.T."/>
            <person name="Chang Q.C."/>
            <person name="Ding S.J."/>
            <person name="Wang X.J."/>
            <person name="Zhu J.G."/>
            <person name="Ruan X.D."/>
            <person name="Zhao L."/>
            <person name="Wei J.T."/>
            <person name="Ye R.Z."/>
            <person name="Que T.C."/>
            <person name="Du C.H."/>
            <person name="Zhou Y.H."/>
            <person name="Cheng J.X."/>
            <person name="Dai P.F."/>
            <person name="Guo W.B."/>
            <person name="Han X.H."/>
            <person name="Huang E.J."/>
            <person name="Li L.F."/>
            <person name="Wei W."/>
            <person name="Gao Y.C."/>
            <person name="Liu J.Z."/>
            <person name="Shao H.Z."/>
            <person name="Wang X."/>
            <person name="Wang C.C."/>
            <person name="Yang T.C."/>
            <person name="Huo Q.B."/>
            <person name="Li W."/>
            <person name="Chen H.Y."/>
            <person name="Chen S.E."/>
            <person name="Zhou L.G."/>
            <person name="Ni X.B."/>
            <person name="Tian J.H."/>
            <person name="Sheng Y."/>
            <person name="Liu T."/>
            <person name="Pan Y.S."/>
            <person name="Xia L.Y."/>
            <person name="Li J."/>
            <person name="Zhao F."/>
            <person name="Cao W.C."/>
        </authorList>
    </citation>
    <scope>NUCLEOTIDE SEQUENCE [LARGE SCALE GENOMIC DNA]</scope>
    <source>
        <strain evidence="2">HaeL-2018</strain>
    </source>
</reference>
<gene>
    <name evidence="2" type="ORF">HPB48_002364</name>
</gene>
<proteinExistence type="predicted"/>
<evidence type="ECO:0000256" key="1">
    <source>
        <dbReference type="SAM" id="MobiDB-lite"/>
    </source>
</evidence>
<evidence type="ECO:0000313" key="2">
    <source>
        <dbReference type="EMBL" id="KAH9374181.1"/>
    </source>
</evidence>
<sequence>MYNGEFLEFAAEQCQGFLQEVADEADLVRAVRAQGPRFLRLQGEGTTRRPGLRGGQHPRVSGPGERGEDGPGHLHRRGKHVQAAEVAVRDEHGGGDSHPLPPGRDAVHGRKRRHERRHDQHLHDERHADPVPADELPRPLYLSVN</sequence>
<organism evidence="2 3">
    <name type="scientific">Haemaphysalis longicornis</name>
    <name type="common">Bush tick</name>
    <dbReference type="NCBI Taxonomy" id="44386"/>
    <lineage>
        <taxon>Eukaryota</taxon>
        <taxon>Metazoa</taxon>
        <taxon>Ecdysozoa</taxon>
        <taxon>Arthropoda</taxon>
        <taxon>Chelicerata</taxon>
        <taxon>Arachnida</taxon>
        <taxon>Acari</taxon>
        <taxon>Parasitiformes</taxon>
        <taxon>Ixodida</taxon>
        <taxon>Ixodoidea</taxon>
        <taxon>Ixodidae</taxon>
        <taxon>Haemaphysalinae</taxon>
        <taxon>Haemaphysalis</taxon>
    </lineage>
</organism>
<dbReference type="VEuPathDB" id="VectorBase:HLOH_044159"/>